<reference evidence="3" key="1">
    <citation type="journal article" date="2014" name="Proc. Natl. Acad. Sci. U.S.A.">
        <title>Extensive sampling of basidiomycete genomes demonstrates inadequacy of the white-rot/brown-rot paradigm for wood decay fungi.</title>
        <authorList>
            <person name="Riley R."/>
            <person name="Salamov A.A."/>
            <person name="Brown D.W."/>
            <person name="Nagy L.G."/>
            <person name="Floudas D."/>
            <person name="Held B.W."/>
            <person name="Levasseur A."/>
            <person name="Lombard V."/>
            <person name="Morin E."/>
            <person name="Otillar R."/>
            <person name="Lindquist E.A."/>
            <person name="Sun H."/>
            <person name="LaButti K.M."/>
            <person name="Schmutz J."/>
            <person name="Jabbour D."/>
            <person name="Luo H."/>
            <person name="Baker S.E."/>
            <person name="Pisabarro A.G."/>
            <person name="Walton J.D."/>
            <person name="Blanchette R.A."/>
            <person name="Henrissat B."/>
            <person name="Martin F."/>
            <person name="Cullen D."/>
            <person name="Hibbett D.S."/>
            <person name="Grigoriev I.V."/>
        </authorList>
    </citation>
    <scope>NUCLEOTIDE SEQUENCE [LARGE SCALE GENOMIC DNA]</scope>
    <source>
        <strain evidence="3">PC15</strain>
    </source>
</reference>
<organism evidence="2 3">
    <name type="scientific">Pleurotus ostreatus (strain PC15)</name>
    <name type="common">Oyster mushroom</name>
    <dbReference type="NCBI Taxonomy" id="1137138"/>
    <lineage>
        <taxon>Eukaryota</taxon>
        <taxon>Fungi</taxon>
        <taxon>Dikarya</taxon>
        <taxon>Basidiomycota</taxon>
        <taxon>Agaricomycotina</taxon>
        <taxon>Agaricomycetes</taxon>
        <taxon>Agaricomycetidae</taxon>
        <taxon>Agaricales</taxon>
        <taxon>Pleurotineae</taxon>
        <taxon>Pleurotaceae</taxon>
        <taxon>Pleurotus</taxon>
    </lineage>
</organism>
<evidence type="ECO:0000313" key="2">
    <source>
        <dbReference type="EMBL" id="KDQ33842.1"/>
    </source>
</evidence>
<dbReference type="Pfam" id="PF00107">
    <property type="entry name" value="ADH_zinc_N"/>
    <property type="match status" value="1"/>
</dbReference>
<dbReference type="InParanoid" id="A0A067PBS7"/>
<dbReference type="InterPro" id="IPR013149">
    <property type="entry name" value="ADH-like_C"/>
</dbReference>
<dbReference type="STRING" id="1137138.A0A067PBS7"/>
<accession>A0A067PBS7</accession>
<dbReference type="HOGENOM" id="CLU_1571290_0_0_1"/>
<dbReference type="InterPro" id="IPR036291">
    <property type="entry name" value="NAD(P)-bd_dom_sf"/>
</dbReference>
<proteinExistence type="predicted"/>
<dbReference type="SUPFAM" id="SSF51735">
    <property type="entry name" value="NAD(P)-binding Rossmann-fold domains"/>
    <property type="match status" value="1"/>
</dbReference>
<protein>
    <recommendedName>
        <fullName evidence="1">Alcohol dehydrogenase-like C-terminal domain-containing protein</fullName>
    </recommendedName>
</protein>
<dbReference type="Proteomes" id="UP000027073">
    <property type="component" value="Unassembled WGS sequence"/>
</dbReference>
<dbReference type="Gene3D" id="3.40.50.720">
    <property type="entry name" value="NAD(P)-binding Rossmann-like Domain"/>
    <property type="match status" value="1"/>
</dbReference>
<dbReference type="VEuPathDB" id="FungiDB:PLEOSDRAFT_164170"/>
<evidence type="ECO:0000313" key="3">
    <source>
        <dbReference type="Proteomes" id="UP000027073"/>
    </source>
</evidence>
<dbReference type="EMBL" id="KL198004">
    <property type="protein sequence ID" value="KDQ33842.1"/>
    <property type="molecule type" value="Genomic_DNA"/>
</dbReference>
<gene>
    <name evidence="2" type="ORF">PLEOSDRAFT_164170</name>
</gene>
<dbReference type="PANTHER" id="PTHR44013:SF1">
    <property type="entry name" value="ZINC-TYPE ALCOHOL DEHYDROGENASE-LIKE PROTEIN C16A3.02C"/>
    <property type="match status" value="1"/>
</dbReference>
<evidence type="ECO:0000259" key="1">
    <source>
        <dbReference type="Pfam" id="PF00107"/>
    </source>
</evidence>
<feature type="domain" description="Alcohol dehydrogenase-like C-terminal" evidence="1">
    <location>
        <begin position="22"/>
        <end position="85"/>
    </location>
</feature>
<dbReference type="InterPro" id="IPR052733">
    <property type="entry name" value="Chloroplast_QOR"/>
</dbReference>
<dbReference type="OrthoDB" id="3509362at2759"/>
<name>A0A067PBS7_PLEO1</name>
<dbReference type="AlphaFoldDB" id="A0A067PBS7"/>
<sequence length="170" mass="18546">MLIHGRATASRPDGLHIRREHVGLFAIQIAKARGIKVVASASGRNEELVKKMGADEFIDYTKEPIHKYLNSHPPETKFDAIIDAPAYLASGGVFISTAPVPQTLSIKQVGNFTKTAAAMKWPCWLGGIPRKFKVADVHESKADLEAFRALVAEGKVVGVVDSVFVSWRIP</sequence>
<dbReference type="PANTHER" id="PTHR44013">
    <property type="entry name" value="ZINC-TYPE ALCOHOL DEHYDROGENASE-LIKE PROTEIN C16A3.02C"/>
    <property type="match status" value="1"/>
</dbReference>